<dbReference type="EMBL" id="JAVAIL010000001">
    <property type="protein sequence ID" value="MDP4538024.1"/>
    <property type="molecule type" value="Genomic_DNA"/>
</dbReference>
<feature type="compositionally biased region" description="Low complexity" evidence="2">
    <location>
        <begin position="268"/>
        <end position="284"/>
    </location>
</feature>
<feature type="region of interest" description="Disordered" evidence="2">
    <location>
        <begin position="260"/>
        <end position="299"/>
    </location>
</feature>
<keyword evidence="5" id="KW-1185">Reference proteome</keyword>
<dbReference type="PANTHER" id="PTHR21666">
    <property type="entry name" value="PEPTIDASE-RELATED"/>
    <property type="match status" value="1"/>
</dbReference>
<evidence type="ECO:0000259" key="3">
    <source>
        <dbReference type="Pfam" id="PF01551"/>
    </source>
</evidence>
<evidence type="ECO:0000313" key="5">
    <source>
        <dbReference type="Proteomes" id="UP001235664"/>
    </source>
</evidence>
<evidence type="ECO:0000256" key="2">
    <source>
        <dbReference type="SAM" id="MobiDB-lite"/>
    </source>
</evidence>
<keyword evidence="1" id="KW-0175">Coiled coil</keyword>
<dbReference type="InterPro" id="IPR050570">
    <property type="entry name" value="Cell_wall_metabolism_enzyme"/>
</dbReference>
<dbReference type="CDD" id="cd12797">
    <property type="entry name" value="M23_peptidase"/>
    <property type="match status" value="1"/>
</dbReference>
<name>A0ABT9H3Y8_9SPHN</name>
<proteinExistence type="predicted"/>
<sequence>MTRLLAAGLLGLLALGFWVGSGAPGRAQSAARFEDASQARTALALARQQALRARTRAERFDREAASSTQASQKAQAEAAALAARIQQVEAAIGVAEAQLVLVKSERRQLDIRLAERREPIVQLTGALQTLVRRPLSLSLFAPGSLRDTVYLGAVLDSTVPLVRETTADLRAELDRAAVLQRQARDAVAARRASETQLAQRRTELIAMAQRERIDARRAAGAADREDLRALALGERARDIDGLIEGLEQIGELRARLAALPGPVPRPTDPSADPAATPADVAAAPSPSPSSTAPPPRYRLPVDGRLVAAFGSRDDSSIRRDGLQLLPRSGAQVVAPGGGRIVFAGPYRGYGTIVIIEHANGWTSLVTGLSELAARVGQNVVAGSPLGMAQLRDPAVTLELRREGEPVNPLEFIA</sequence>
<feature type="domain" description="M23ase beta-sheet core" evidence="3">
    <location>
        <begin position="320"/>
        <end position="408"/>
    </location>
</feature>
<feature type="coiled-coil region" evidence="1">
    <location>
        <begin position="71"/>
        <end position="98"/>
    </location>
</feature>
<dbReference type="Proteomes" id="UP001235664">
    <property type="component" value="Unassembled WGS sequence"/>
</dbReference>
<organism evidence="4 5">
    <name type="scientific">Qipengyuania benthica</name>
    <dbReference type="NCBI Taxonomy" id="3067651"/>
    <lineage>
        <taxon>Bacteria</taxon>
        <taxon>Pseudomonadati</taxon>
        <taxon>Pseudomonadota</taxon>
        <taxon>Alphaproteobacteria</taxon>
        <taxon>Sphingomonadales</taxon>
        <taxon>Erythrobacteraceae</taxon>
        <taxon>Qipengyuania</taxon>
    </lineage>
</organism>
<protein>
    <submittedName>
        <fullName evidence="4">Peptidoglycan DD-metalloendopeptidase family protein</fullName>
    </submittedName>
</protein>
<dbReference type="InterPro" id="IPR016047">
    <property type="entry name" value="M23ase_b-sheet_dom"/>
</dbReference>
<dbReference type="Pfam" id="PF01551">
    <property type="entry name" value="Peptidase_M23"/>
    <property type="match status" value="1"/>
</dbReference>
<accession>A0ABT9H3Y8</accession>
<evidence type="ECO:0000256" key="1">
    <source>
        <dbReference type="SAM" id="Coils"/>
    </source>
</evidence>
<dbReference type="RefSeq" id="WP_305928184.1">
    <property type="nucleotide sequence ID" value="NZ_JAVAIL010000001.1"/>
</dbReference>
<gene>
    <name evidence="4" type="ORF">Q9K01_00090</name>
</gene>
<feature type="compositionally biased region" description="Pro residues" evidence="2">
    <location>
        <begin position="285"/>
        <end position="297"/>
    </location>
</feature>
<dbReference type="PANTHER" id="PTHR21666:SF270">
    <property type="entry name" value="MUREIN HYDROLASE ACTIVATOR ENVC"/>
    <property type="match status" value="1"/>
</dbReference>
<dbReference type="Gene3D" id="2.70.70.10">
    <property type="entry name" value="Glucose Permease (Domain IIA)"/>
    <property type="match status" value="1"/>
</dbReference>
<dbReference type="InterPro" id="IPR011055">
    <property type="entry name" value="Dup_hybrid_motif"/>
</dbReference>
<evidence type="ECO:0000313" key="4">
    <source>
        <dbReference type="EMBL" id="MDP4538024.1"/>
    </source>
</evidence>
<comment type="caution">
    <text evidence="4">The sequence shown here is derived from an EMBL/GenBank/DDBJ whole genome shotgun (WGS) entry which is preliminary data.</text>
</comment>
<reference evidence="4 5" key="1">
    <citation type="submission" date="2023-08" db="EMBL/GenBank/DDBJ databases">
        <title>genomic of DY56.</title>
        <authorList>
            <person name="Wang Y."/>
        </authorList>
    </citation>
    <scope>NUCLEOTIDE SEQUENCE [LARGE SCALE GENOMIC DNA]</scope>
    <source>
        <strain evidence="4 5">DY56-A-20</strain>
    </source>
</reference>
<dbReference type="SUPFAM" id="SSF51261">
    <property type="entry name" value="Duplicated hybrid motif"/>
    <property type="match status" value="1"/>
</dbReference>